<dbReference type="EMBL" id="LJSX01000012">
    <property type="protein sequence ID" value="KPQ10824.1"/>
    <property type="molecule type" value="Genomic_DNA"/>
</dbReference>
<evidence type="ECO:0000313" key="3">
    <source>
        <dbReference type="Proteomes" id="UP000050497"/>
    </source>
</evidence>
<dbReference type="STRING" id="1653334.GA0071312_1980"/>
<protein>
    <submittedName>
        <fullName evidence="1">Uncharacterized protein</fullName>
    </submittedName>
</protein>
<reference evidence="2 4" key="2">
    <citation type="submission" date="2016-08" db="EMBL/GenBank/DDBJ databases">
        <authorList>
            <person name="Varghese N."/>
            <person name="Submissions Spin"/>
        </authorList>
    </citation>
    <scope>NUCLEOTIDE SEQUENCE [LARGE SCALE GENOMIC DNA]</scope>
    <source>
        <strain evidence="2 4">HL-109</strain>
    </source>
</reference>
<proteinExistence type="predicted"/>
<gene>
    <name evidence="2" type="ORF">GA0071312_1980</name>
    <name evidence="1" type="ORF">HLUCCO17_09045</name>
</gene>
<dbReference type="Proteomes" id="UP000050497">
    <property type="component" value="Unassembled WGS sequence"/>
</dbReference>
<comment type="caution">
    <text evidence="1">The sequence shown here is derived from an EMBL/GenBank/DDBJ whole genome shotgun (WGS) entry which is preliminary data.</text>
</comment>
<accession>A0A0P8BMI4</accession>
<sequence length="102" mass="10426">MSRIAFLIVFVLLTLAAPLALIAGPKDMGEGVAVVFAPWIDEATAMSRVGEAGGAVIRAGNLGFISVAMPASPDFAADIRKAGAWLLLDPQVVGGCLTEAES</sequence>
<dbReference type="AlphaFoldDB" id="A0A0P8BMI4"/>
<organism evidence="1 3">
    <name type="scientific">Saliniramus fredricksonii</name>
    <dbReference type="NCBI Taxonomy" id="1653334"/>
    <lineage>
        <taxon>Bacteria</taxon>
        <taxon>Pseudomonadati</taxon>
        <taxon>Pseudomonadota</taxon>
        <taxon>Alphaproteobacteria</taxon>
        <taxon>Hyphomicrobiales</taxon>
        <taxon>Salinarimonadaceae</taxon>
        <taxon>Saliniramus</taxon>
    </lineage>
</organism>
<dbReference type="RefSeq" id="WP_131817766.1">
    <property type="nucleotide sequence ID" value="NZ_FMBM01000002.1"/>
</dbReference>
<keyword evidence="4" id="KW-1185">Reference proteome</keyword>
<evidence type="ECO:0000313" key="1">
    <source>
        <dbReference type="EMBL" id="KPQ10824.1"/>
    </source>
</evidence>
<reference evidence="1 3" key="1">
    <citation type="submission" date="2015-09" db="EMBL/GenBank/DDBJ databases">
        <title>Identification and resolution of microdiversity through metagenomic sequencing of parallel consortia.</title>
        <authorList>
            <person name="Nelson W.C."/>
            <person name="Romine M.F."/>
            <person name="Lindemann S.R."/>
        </authorList>
    </citation>
    <scope>NUCLEOTIDE SEQUENCE [LARGE SCALE GENOMIC DNA]</scope>
    <source>
        <strain evidence="1">HL-109</strain>
    </source>
</reference>
<dbReference type="EMBL" id="FMBM01000002">
    <property type="protein sequence ID" value="SCC81050.1"/>
    <property type="molecule type" value="Genomic_DNA"/>
</dbReference>
<evidence type="ECO:0000313" key="4">
    <source>
        <dbReference type="Proteomes" id="UP000182800"/>
    </source>
</evidence>
<name>A0A0P8BMI4_9HYPH</name>
<dbReference type="OrthoDB" id="8242639at2"/>
<evidence type="ECO:0000313" key="2">
    <source>
        <dbReference type="EMBL" id="SCC81050.1"/>
    </source>
</evidence>
<dbReference type="Proteomes" id="UP000182800">
    <property type="component" value="Unassembled WGS sequence"/>
</dbReference>